<feature type="transmembrane region" description="Helical" evidence="1">
    <location>
        <begin position="32"/>
        <end position="51"/>
    </location>
</feature>
<dbReference type="Proteomes" id="UP000317593">
    <property type="component" value="Unassembled WGS sequence"/>
</dbReference>
<evidence type="ECO:0000313" key="3">
    <source>
        <dbReference type="Proteomes" id="UP000317593"/>
    </source>
</evidence>
<evidence type="ECO:0000256" key="1">
    <source>
        <dbReference type="SAM" id="Phobius"/>
    </source>
</evidence>
<protein>
    <submittedName>
        <fullName evidence="2">Uncharacterized protein</fullName>
    </submittedName>
</protein>
<proteinExistence type="predicted"/>
<evidence type="ECO:0000313" key="2">
    <source>
        <dbReference type="EMBL" id="SMO51460.1"/>
    </source>
</evidence>
<keyword evidence="1" id="KW-1133">Transmembrane helix</keyword>
<organism evidence="2 3">
    <name type="scientific">Fodinibius sediminis</name>
    <dbReference type="NCBI Taxonomy" id="1214077"/>
    <lineage>
        <taxon>Bacteria</taxon>
        <taxon>Pseudomonadati</taxon>
        <taxon>Balneolota</taxon>
        <taxon>Balneolia</taxon>
        <taxon>Balneolales</taxon>
        <taxon>Balneolaceae</taxon>
        <taxon>Fodinibius</taxon>
    </lineage>
</organism>
<keyword evidence="1" id="KW-0812">Transmembrane</keyword>
<sequence>MGALGGTLLYWGSIQFWDTGTINIPELLFTPAPWIVASVCSIGLSFWNILFPNNDQSIMES</sequence>
<keyword evidence="1" id="KW-0472">Membrane</keyword>
<reference evidence="2 3" key="1">
    <citation type="submission" date="2017-05" db="EMBL/GenBank/DDBJ databases">
        <authorList>
            <person name="Varghese N."/>
            <person name="Submissions S."/>
        </authorList>
    </citation>
    <scope>NUCLEOTIDE SEQUENCE [LARGE SCALE GENOMIC DNA]</scope>
    <source>
        <strain evidence="2 3">DSM 21194</strain>
    </source>
</reference>
<name>A0A521BYA0_9BACT</name>
<dbReference type="AlphaFoldDB" id="A0A521BYA0"/>
<dbReference type="EMBL" id="FXTH01000004">
    <property type="protein sequence ID" value="SMO51460.1"/>
    <property type="molecule type" value="Genomic_DNA"/>
</dbReference>
<dbReference type="RefSeq" id="WP_142713621.1">
    <property type="nucleotide sequence ID" value="NZ_FXTH01000004.1"/>
</dbReference>
<keyword evidence="3" id="KW-1185">Reference proteome</keyword>
<accession>A0A521BYA0</accession>
<gene>
    <name evidence="2" type="ORF">SAMN06265218_104100</name>
</gene>